<dbReference type="InterPro" id="IPR036961">
    <property type="entry name" value="Kinesin_motor_dom_sf"/>
</dbReference>
<dbReference type="InterPro" id="IPR019821">
    <property type="entry name" value="Kinesin_motor_CS"/>
</dbReference>
<evidence type="ECO:0000256" key="3">
    <source>
        <dbReference type="ARBA" id="ARBA00022840"/>
    </source>
</evidence>
<name>A0A7I4F5E6_PHYPA</name>
<feature type="coiled-coil region" evidence="8">
    <location>
        <begin position="844"/>
        <end position="933"/>
    </location>
</feature>
<reference evidence="11 12" key="1">
    <citation type="journal article" date="2008" name="Science">
        <title>The Physcomitrella genome reveals evolutionary insights into the conquest of land by plants.</title>
        <authorList>
            <person name="Rensing S."/>
            <person name="Lang D."/>
            <person name="Zimmer A."/>
            <person name="Terry A."/>
            <person name="Salamov A."/>
            <person name="Shapiro H."/>
            <person name="Nishiyama T."/>
            <person name="Perroud P.-F."/>
            <person name="Lindquist E."/>
            <person name="Kamisugi Y."/>
            <person name="Tanahashi T."/>
            <person name="Sakakibara K."/>
            <person name="Fujita T."/>
            <person name="Oishi K."/>
            <person name="Shin-I T."/>
            <person name="Kuroki Y."/>
            <person name="Toyoda A."/>
            <person name="Suzuki Y."/>
            <person name="Hashimoto A."/>
            <person name="Yamaguchi K."/>
            <person name="Sugano A."/>
            <person name="Kohara Y."/>
            <person name="Fujiyama A."/>
            <person name="Anterola A."/>
            <person name="Aoki S."/>
            <person name="Ashton N."/>
            <person name="Barbazuk W.B."/>
            <person name="Barker E."/>
            <person name="Bennetzen J."/>
            <person name="Bezanilla M."/>
            <person name="Blankenship R."/>
            <person name="Cho S.H."/>
            <person name="Dutcher S."/>
            <person name="Estelle M."/>
            <person name="Fawcett J.A."/>
            <person name="Gundlach H."/>
            <person name="Hanada K."/>
            <person name="Heyl A."/>
            <person name="Hicks K.A."/>
            <person name="Hugh J."/>
            <person name="Lohr M."/>
            <person name="Mayer K."/>
            <person name="Melkozernov A."/>
            <person name="Murata T."/>
            <person name="Nelson D."/>
            <person name="Pils B."/>
            <person name="Prigge M."/>
            <person name="Reiss B."/>
            <person name="Renner T."/>
            <person name="Rombauts S."/>
            <person name="Rushton P."/>
            <person name="Sanderfoot A."/>
            <person name="Schween G."/>
            <person name="Shiu S.-H."/>
            <person name="Stueber K."/>
            <person name="Theodoulou F.L."/>
            <person name="Tu H."/>
            <person name="Van de Peer Y."/>
            <person name="Verrier P.J."/>
            <person name="Waters E."/>
            <person name="Wood A."/>
            <person name="Yang L."/>
            <person name="Cove D."/>
            <person name="Cuming A."/>
            <person name="Hasebe M."/>
            <person name="Lucas S."/>
            <person name="Mishler D.B."/>
            <person name="Reski R."/>
            <person name="Grigoriev I."/>
            <person name="Quatrano R.S."/>
            <person name="Boore J.L."/>
        </authorList>
    </citation>
    <scope>NUCLEOTIDE SEQUENCE [LARGE SCALE GENOMIC DNA]</scope>
    <source>
        <strain evidence="11 12">cv. Gransden 2004</strain>
    </source>
</reference>
<evidence type="ECO:0000256" key="5">
    <source>
        <dbReference type="ARBA" id="ARBA00023175"/>
    </source>
</evidence>
<evidence type="ECO:0000256" key="1">
    <source>
        <dbReference type="ARBA" id="ARBA00022701"/>
    </source>
</evidence>
<dbReference type="GO" id="GO:0005524">
    <property type="term" value="F:ATP binding"/>
    <property type="evidence" value="ECO:0007669"/>
    <property type="project" value="UniProtKB-UniRule"/>
</dbReference>
<dbReference type="FunFam" id="3.40.850.10:FF:000033">
    <property type="entry name" value="Kinesin-like protein KIN-12E"/>
    <property type="match status" value="1"/>
</dbReference>
<feature type="coiled-coil region" evidence="8">
    <location>
        <begin position="767"/>
        <end position="801"/>
    </location>
</feature>
<gene>
    <name evidence="11" type="primary">LOC112292872</name>
</gene>
<feature type="domain" description="Kinesin motor" evidence="10">
    <location>
        <begin position="262"/>
        <end position="599"/>
    </location>
</feature>
<feature type="coiled-coil region" evidence="8">
    <location>
        <begin position="2269"/>
        <end position="2296"/>
    </location>
</feature>
<feature type="region of interest" description="Disordered" evidence="9">
    <location>
        <begin position="110"/>
        <end position="220"/>
    </location>
</feature>
<dbReference type="SUPFAM" id="SSF52540">
    <property type="entry name" value="P-loop containing nucleoside triphosphate hydrolases"/>
    <property type="match status" value="1"/>
</dbReference>
<dbReference type="PRINTS" id="PR00380">
    <property type="entry name" value="KINESINHEAVY"/>
</dbReference>
<feature type="coiled-coil region" evidence="8">
    <location>
        <begin position="2375"/>
        <end position="2409"/>
    </location>
</feature>
<accession>A0A7I4F5E6</accession>
<feature type="compositionally biased region" description="Polar residues" evidence="9">
    <location>
        <begin position="156"/>
        <end position="165"/>
    </location>
</feature>
<feature type="coiled-coil region" evidence="8">
    <location>
        <begin position="606"/>
        <end position="633"/>
    </location>
</feature>
<keyword evidence="2 7" id="KW-0547">Nucleotide-binding</keyword>
<evidence type="ECO:0000259" key="10">
    <source>
        <dbReference type="PROSITE" id="PS50067"/>
    </source>
</evidence>
<dbReference type="KEGG" id="ppp:112292872"/>
<evidence type="ECO:0000313" key="12">
    <source>
        <dbReference type="Proteomes" id="UP000006727"/>
    </source>
</evidence>
<evidence type="ECO:0000256" key="6">
    <source>
        <dbReference type="ARBA" id="ARBA00034488"/>
    </source>
</evidence>
<dbReference type="InterPro" id="IPR001752">
    <property type="entry name" value="Kinesin_motor_dom"/>
</dbReference>
<organism evidence="11 12">
    <name type="scientific">Physcomitrium patens</name>
    <name type="common">Spreading-leaved earth moss</name>
    <name type="synonym">Physcomitrella patens</name>
    <dbReference type="NCBI Taxonomy" id="3218"/>
    <lineage>
        <taxon>Eukaryota</taxon>
        <taxon>Viridiplantae</taxon>
        <taxon>Streptophyta</taxon>
        <taxon>Embryophyta</taxon>
        <taxon>Bryophyta</taxon>
        <taxon>Bryophytina</taxon>
        <taxon>Bryopsida</taxon>
        <taxon>Funariidae</taxon>
        <taxon>Funariales</taxon>
        <taxon>Funariaceae</taxon>
        <taxon>Physcomitrium</taxon>
    </lineage>
</organism>
<keyword evidence="5 7" id="KW-0505">Motor protein</keyword>
<dbReference type="Proteomes" id="UP000006727">
    <property type="component" value="Chromosome 15"/>
</dbReference>
<dbReference type="GO" id="GO:0007018">
    <property type="term" value="P:microtubule-based movement"/>
    <property type="evidence" value="ECO:0007669"/>
    <property type="project" value="InterPro"/>
</dbReference>
<keyword evidence="4 8" id="KW-0175">Coiled coil</keyword>
<dbReference type="RefSeq" id="XP_024397559.1">
    <property type="nucleotide sequence ID" value="XM_024541791.2"/>
</dbReference>
<keyword evidence="12" id="KW-1185">Reference proteome</keyword>
<dbReference type="Gene3D" id="3.40.850.10">
    <property type="entry name" value="Kinesin motor domain"/>
    <property type="match status" value="1"/>
</dbReference>
<dbReference type="GO" id="GO:0003777">
    <property type="term" value="F:microtubule motor activity"/>
    <property type="evidence" value="ECO:0007669"/>
    <property type="project" value="InterPro"/>
</dbReference>
<feature type="coiled-coil region" evidence="8">
    <location>
        <begin position="1258"/>
        <end position="1320"/>
    </location>
</feature>
<dbReference type="PANTHER" id="PTHR37739:SF8">
    <property type="entry name" value="KINESIN-LIKE PROTEIN KIN-12D"/>
    <property type="match status" value="1"/>
</dbReference>
<protein>
    <recommendedName>
        <fullName evidence="10">Kinesin motor domain-containing protein</fullName>
    </recommendedName>
</protein>
<evidence type="ECO:0000256" key="2">
    <source>
        <dbReference type="ARBA" id="ARBA00022741"/>
    </source>
</evidence>
<evidence type="ECO:0000313" key="11">
    <source>
        <dbReference type="EnsemblPlants" id="Pp3c15_1832V3.1"/>
    </source>
</evidence>
<feature type="coiled-coil region" evidence="8">
    <location>
        <begin position="1498"/>
        <end position="1613"/>
    </location>
</feature>
<dbReference type="InParanoid" id="A0A7I4F5E6"/>
<dbReference type="Gramene" id="Pp3c15_1832V3.1">
    <property type="protein sequence ID" value="Pp3c15_1832V3.1"/>
    <property type="gene ID" value="Pp3c15_1832"/>
</dbReference>
<feature type="coiled-coil region" evidence="8">
    <location>
        <begin position="2440"/>
        <end position="2563"/>
    </location>
</feature>
<dbReference type="PROSITE" id="PS50067">
    <property type="entry name" value="KINESIN_MOTOR_2"/>
    <property type="match status" value="1"/>
</dbReference>
<reference evidence="11 12" key="2">
    <citation type="journal article" date="2018" name="Plant J.">
        <title>The Physcomitrella patens chromosome-scale assembly reveals moss genome structure and evolution.</title>
        <authorList>
            <person name="Lang D."/>
            <person name="Ullrich K.K."/>
            <person name="Murat F."/>
            <person name="Fuchs J."/>
            <person name="Jenkins J."/>
            <person name="Haas F.B."/>
            <person name="Piednoel M."/>
            <person name="Gundlach H."/>
            <person name="Van Bel M."/>
            <person name="Meyberg R."/>
            <person name="Vives C."/>
            <person name="Morata J."/>
            <person name="Symeonidi A."/>
            <person name="Hiss M."/>
            <person name="Muchero W."/>
            <person name="Kamisugi Y."/>
            <person name="Saleh O."/>
            <person name="Blanc G."/>
            <person name="Decker E.L."/>
            <person name="van Gessel N."/>
            <person name="Grimwood J."/>
            <person name="Hayes R.D."/>
            <person name="Graham S.W."/>
            <person name="Gunter L.E."/>
            <person name="McDaniel S.F."/>
            <person name="Hoernstein S.N.W."/>
            <person name="Larsson A."/>
            <person name="Li F.W."/>
            <person name="Perroud P.F."/>
            <person name="Phillips J."/>
            <person name="Ranjan P."/>
            <person name="Rokshar D.S."/>
            <person name="Rothfels C.J."/>
            <person name="Schneider L."/>
            <person name="Shu S."/>
            <person name="Stevenson D.W."/>
            <person name="Thummler F."/>
            <person name="Tillich M."/>
            <person name="Villarreal Aguilar J.C."/>
            <person name="Widiez T."/>
            <person name="Wong G.K."/>
            <person name="Wymore A."/>
            <person name="Zhang Y."/>
            <person name="Zimmer A.D."/>
            <person name="Quatrano R.S."/>
            <person name="Mayer K.F.X."/>
            <person name="Goodstein D."/>
            <person name="Casacuberta J.M."/>
            <person name="Vandepoele K."/>
            <person name="Reski R."/>
            <person name="Cuming A.C."/>
            <person name="Tuskan G.A."/>
            <person name="Maumus F."/>
            <person name="Salse J."/>
            <person name="Schmutz J."/>
            <person name="Rensing S.A."/>
        </authorList>
    </citation>
    <scope>NUCLEOTIDE SEQUENCE [LARGE SCALE GENOMIC DNA]</scope>
    <source>
        <strain evidence="11 12">cv. Gransden 2004</strain>
    </source>
</reference>
<dbReference type="PROSITE" id="PS00411">
    <property type="entry name" value="KINESIN_MOTOR_1"/>
    <property type="match status" value="1"/>
</dbReference>
<dbReference type="OrthoDB" id="3176171at2759"/>
<feature type="coiled-coil region" evidence="8">
    <location>
        <begin position="1445"/>
        <end position="1472"/>
    </location>
</feature>
<keyword evidence="1" id="KW-0493">Microtubule</keyword>
<evidence type="ECO:0000256" key="8">
    <source>
        <dbReference type="SAM" id="Coils"/>
    </source>
</evidence>
<dbReference type="GO" id="GO:0008017">
    <property type="term" value="F:microtubule binding"/>
    <property type="evidence" value="ECO:0007669"/>
    <property type="project" value="InterPro"/>
</dbReference>
<dbReference type="PANTHER" id="PTHR37739">
    <property type="entry name" value="KINESIN-LIKE PROTEIN KIN-12D"/>
    <property type="match status" value="1"/>
</dbReference>
<proteinExistence type="inferred from homology"/>
<dbReference type="EnsemblPlants" id="Pp3c15_1832V3.1">
    <property type="protein sequence ID" value="Pp3c15_1832V3.1"/>
    <property type="gene ID" value="Pp3c15_1832"/>
</dbReference>
<evidence type="ECO:0000256" key="7">
    <source>
        <dbReference type="PROSITE-ProRule" id="PRU00283"/>
    </source>
</evidence>
<feature type="coiled-coil region" evidence="8">
    <location>
        <begin position="1709"/>
        <end position="1736"/>
    </location>
</feature>
<dbReference type="GeneID" id="112292872"/>
<keyword evidence="3 7" id="KW-0067">ATP-binding</keyword>
<dbReference type="GO" id="GO:0005874">
    <property type="term" value="C:microtubule"/>
    <property type="evidence" value="ECO:0007669"/>
    <property type="project" value="UniProtKB-KW"/>
</dbReference>
<feature type="coiled-coil region" evidence="8">
    <location>
        <begin position="2117"/>
        <end position="2225"/>
    </location>
</feature>
<feature type="region of interest" description="Disordered" evidence="9">
    <location>
        <begin position="2572"/>
        <end position="2594"/>
    </location>
</feature>
<feature type="compositionally biased region" description="Low complexity" evidence="9">
    <location>
        <begin position="189"/>
        <end position="200"/>
    </location>
</feature>
<dbReference type="InterPro" id="IPR044986">
    <property type="entry name" value="KIF15/KIN-12"/>
</dbReference>
<dbReference type="Pfam" id="PF00225">
    <property type="entry name" value="Kinesin"/>
    <property type="match status" value="1"/>
</dbReference>
<feature type="coiled-coil region" evidence="8">
    <location>
        <begin position="1854"/>
        <end position="1895"/>
    </location>
</feature>
<reference evidence="11" key="3">
    <citation type="submission" date="2020-12" db="UniProtKB">
        <authorList>
            <consortium name="EnsemblPlants"/>
        </authorList>
    </citation>
    <scope>IDENTIFICATION</scope>
</reference>
<feature type="coiled-coil region" evidence="8">
    <location>
        <begin position="1925"/>
        <end position="2007"/>
    </location>
</feature>
<dbReference type="SMART" id="SM00129">
    <property type="entry name" value="KISc"/>
    <property type="match status" value="1"/>
</dbReference>
<feature type="coiled-coil region" evidence="8">
    <location>
        <begin position="1014"/>
        <end position="1127"/>
    </location>
</feature>
<dbReference type="EMBL" id="ABEU02000015">
    <property type="status" value="NOT_ANNOTATED_CDS"/>
    <property type="molecule type" value="Genomic_DNA"/>
</dbReference>
<evidence type="ECO:0000256" key="4">
    <source>
        <dbReference type="ARBA" id="ARBA00023054"/>
    </source>
</evidence>
<comment type="similarity">
    <text evidence="6">Belongs to the TRAFAC class myosin-kinesin ATPase superfamily. Kinesin family. KIN-12 subfamily.</text>
</comment>
<evidence type="ECO:0000256" key="9">
    <source>
        <dbReference type="SAM" id="MobiDB-lite"/>
    </source>
</evidence>
<feature type="binding site" evidence="7">
    <location>
        <begin position="343"/>
        <end position="350"/>
    </location>
    <ligand>
        <name>ATP</name>
        <dbReference type="ChEBI" id="CHEBI:30616"/>
    </ligand>
</feature>
<dbReference type="InterPro" id="IPR027417">
    <property type="entry name" value="P-loop_NTPase"/>
</dbReference>
<sequence>MNPLRLFSKVASTSPKKLSFDVCDGLGPARADSSHSSFVVTTRGDPNPSDMIASADLLSLEVECSREGSIVLPPATTDFDASPPRIDRVTRGARKHGQILALEPGCTEGASPVAVKTESSRVPTPGRGKKTALTQGRGLQAYGSTNGKSSHHRRSLSNTPRSDNNSTTSTESSIAPATRTLRQSASFSGTTTPRGGRPPTNAELNTPLLGSAGTAPRSAGKWAKCGVNAAAGTRLPKALGQHEEEPDRTERVEDPTFWMDHSVQVLIRARPISSAEIAQQGIARCVKQENAHTISWLGQPETRFTFDHVAGEFVTQEELFRVAGLPMVENCMAGYNSCMFAYGQTGSGKTHTMLGDIGDFDQQPNENCGMTPRVFAYLFAKIQKEEEAQKHRKLKYKCRCSFLEIYNEQISDLLEPSLTNLQMREDLNKGVYVEGLLEVEVQNVQDVLHLLLLGATNRKVAATNMNKESSRSHSVFTCIIESQWECDSMINFRYGRLNLVDLAGSERQKATGEDGERLREAASINKSLSTLGLVIMVLVDIANGKQRHVPYRDSKLTFLLQDSLGGNSKTTIIANISPSSCAASETLSTLKFAQRAKFIQNNAVINEQSTGNVKELQEQIQQLKDELARIRRQSISRIPSMPVVEDDNATDMSNESGFDPMRSFTEGSFLQFGRAVLGPTALNQKIKELEDLLAAALRREKILQKTSAAEIQDLTRLVDRNTNSESAAIVQQETSIAELSSERRATELLRYEVESCQRDLADYRVKLQISLESNERMTSELDALRKELENSQEECRMQKHKLGILQGKVQQFDCLELKQAQHEQFMFELKTQLQKSEERAAYEMKRQRQLEHRLQEELQESTNLHAELQSTRASLKEAEALVETLRGRGSGLEIGDSEASYESAMIKQLRNEITELNKRLEDERDRGRELENQVGNKAARDFVHEPNHKSNIHTECPDITGRKRVRHHDAILQLQMELESIDGGSPGRSDPIKGYRWESGTVDEEVEVKHTMTIMQLQLDMEALESVLAEERRNLAEARSSSELLRQEFEETKVKLNAEKSKVEALTRNQYLKKVEGQLHEAENEEMQLVKMQEALLVTKEHFNLEMQTLVAAVAEAEKRYVSVKKELESIHYQFQGLADRTRDVESRELVVQADSKKLEELKKHLGAVHILSDDLPNQIEMTLEGSVNVKDQTIQEPEDWVLEKSDLLLAVRDFEARCMEKDYVIGNLKKKIASLNNGALESVEVVGLRSLSRNETMVMLEKNLENMAQAMVQITTENIQLQRDIELLRKDSDSARRLVEQKEEELTMAQRKLADTEDLMEQETFKIEAISLLITEAGSSEASWVAAREILTSMISGLQSYVGYSSGEAELELARTQILLAGSEGKVRLLSEMVVRMQSSRSETFETELEFDLVKSADRPLRRLSENRSRISSSDSKINNTKLVEKLRQGLAKTKAENAKLISEVREKENATLSFWMQLSSAEAKCTEMEVIAASKEKKLCHQLNSLTEKLQNVENEAKNYKSLAQKSEAELERLTMLLLDTEERQRQAEQAWVKEKTELQSQRHEAQLEAATKKLKLPARFAKLDKWQQRLSEADQLINMLVEANEKLRQECSQRSMEAEMTNNLILELLETVALSREQLHATMSHTEREFRALIEESHLLKAHFKSDIMRLRETQLIVVDDMMRSIETLPSVKCLESERRSWELQCKAANAVLAEKELTIRNLQTEVAKAVKQMWCVQTEKVSAVEASQEKEETIVKHLNEVNHLKESADRDMSLLQSITEFGGYHTPLKQPMELGLGTPLNQNALRQSVTKEAELGHTPLRRSFSCKLIEEKEMTLNVLKEEQEYLKTMVFSLDTEKSELQQQLLDLEADATALRSTIANLERELHDSNRRRCEDVDALVEQLQESTRHICDLEVQRTDLREEMQRQAVLFAELYEQLQKQESLAEAERANEGRADENKYVLQMLEQEKAELKTMVERLDTEIMAHQVESKQLKTQVEALKSDLALKTVETVRINEELDQLRGVVEFSERETKILRDLVEDFKSSRSRLEEQLQYSTDASILKVEQLEAERDKFQDDLHLFMGQLEEIQKLADQRDIAASEARQVAELNKIRAEEKQVEVDILGKSVEELENTVYALESQVGLLKRECERQRLMREEMESEIQGLKNQISIMHAALHEASTRSSDERLETKIRRENAESMLEEREAELQLLRKKLEKLEMQLEESKPVEWVQALPPAQIPIQKGQKLPKGAASAFACIKLNHQVHLELDEERKAYERRIQELEDVLGSHQNEVTTLHGKLADAERMTRDVLHVLRCIKLDMSNVATLLDEQQVEEGVKSDRQTLQKDEEIEQILTQLNDFIEERESWLEMISRKQLELLAAQESVENLREREKALVAENKKLVTDNRNQLKKIGHLEQEVKSLSGQQNLQQRIKHHARIKEENNSLRIQNNELNARLRRVELLNTRISEELAKYRAAHGKPSALNIEEEQRLRTMLQETEQQRDQEAQKLATLSSRVMNAAGMTDRGTETDPATALEAIEKMKHHLKSTLQELEDVKLKTRISEERQRLNELRTAHSPLRGMDAQSVTPR</sequence>